<protein>
    <submittedName>
        <fullName evidence="3">DUF4136 domain-containing protein</fullName>
    </submittedName>
</protein>
<organism evidence="3 4">
    <name type="scientific">Thiopseudomonas alkaliphila</name>
    <dbReference type="NCBI Taxonomy" id="1697053"/>
    <lineage>
        <taxon>Bacteria</taxon>
        <taxon>Pseudomonadati</taxon>
        <taxon>Pseudomonadota</taxon>
        <taxon>Gammaproteobacteria</taxon>
        <taxon>Pseudomonadales</taxon>
        <taxon>Pseudomonadaceae</taxon>
        <taxon>Thiopseudomonas</taxon>
    </lineage>
</organism>
<feature type="domain" description="DUF4136" evidence="2">
    <location>
        <begin position="52"/>
        <end position="199"/>
    </location>
</feature>
<proteinExistence type="predicted"/>
<reference evidence="3" key="1">
    <citation type="submission" date="2020-06" db="EMBL/GenBank/DDBJ databases">
        <authorList>
            <person name="Dong N."/>
        </authorList>
    </citation>
    <scope>NUCLEOTIDE SEQUENCE</scope>
    <source>
        <strain evidence="3">DF46-2-2</strain>
    </source>
</reference>
<dbReference type="PROSITE" id="PS51257">
    <property type="entry name" value="PROKAR_LIPOPROTEIN"/>
    <property type="match status" value="1"/>
</dbReference>
<evidence type="ECO:0000256" key="1">
    <source>
        <dbReference type="SAM" id="SignalP"/>
    </source>
</evidence>
<dbReference type="AlphaFoldDB" id="A0AAW7DPA1"/>
<comment type="caution">
    <text evidence="3">The sequence shown here is derived from an EMBL/GenBank/DDBJ whole genome shotgun (WGS) entry which is preliminary data.</text>
</comment>
<dbReference type="Pfam" id="PF13590">
    <property type="entry name" value="DUF4136"/>
    <property type="match status" value="1"/>
</dbReference>
<dbReference type="RefSeq" id="WP_286593031.1">
    <property type="nucleotide sequence ID" value="NZ_JACANB010000001.1"/>
</dbReference>
<name>A0AAW7DPA1_9GAMM</name>
<feature type="signal peptide" evidence="1">
    <location>
        <begin position="1"/>
        <end position="25"/>
    </location>
</feature>
<keyword evidence="1" id="KW-0732">Signal</keyword>
<dbReference type="InterPro" id="IPR025411">
    <property type="entry name" value="DUF4136"/>
</dbReference>
<evidence type="ECO:0000313" key="4">
    <source>
        <dbReference type="Proteomes" id="UP001173465"/>
    </source>
</evidence>
<evidence type="ECO:0000313" key="3">
    <source>
        <dbReference type="EMBL" id="MDM1695491.1"/>
    </source>
</evidence>
<evidence type="ECO:0000259" key="2">
    <source>
        <dbReference type="Pfam" id="PF13590"/>
    </source>
</evidence>
<sequence length="203" mass="22682">MMRSFVFAISCLGLAACATHNPYQADSMGLDPAPPQAAHAVDYSAYPAPERQTQYQTWQWATPSIHGSLPHQSHSELELLVLERLDQQGLRPAQDASAEITVQLTIGQQQRLYQRQINPSVYYGEGIHRNRHYSRHGYSGVGIGADFPLNSESYRRTVTTFNLRLVDNQSGKGVWQGTGEVEGEQPTRQQIIEALNQALKGYQ</sequence>
<dbReference type="Gene3D" id="3.30.160.670">
    <property type="match status" value="1"/>
</dbReference>
<dbReference type="Proteomes" id="UP001173465">
    <property type="component" value="Unassembled WGS sequence"/>
</dbReference>
<dbReference type="EMBL" id="JACANB010000001">
    <property type="protein sequence ID" value="MDM1695491.1"/>
    <property type="molecule type" value="Genomic_DNA"/>
</dbReference>
<reference evidence="3" key="2">
    <citation type="journal article" date="2022" name="Sci. Total Environ.">
        <title>Prevalence, transmission, and molecular epidemiology of tet(X)-positive bacteria among humans, animals, and environmental niches in China: An epidemiological, and genomic-based study.</title>
        <authorList>
            <person name="Dong N."/>
            <person name="Zeng Y."/>
            <person name="Cai C."/>
            <person name="Sun C."/>
            <person name="Lu J."/>
            <person name="Liu C."/>
            <person name="Zhou H."/>
            <person name="Sun Q."/>
            <person name="Shu L."/>
            <person name="Wang H."/>
            <person name="Wang Y."/>
            <person name="Wang S."/>
            <person name="Wu C."/>
            <person name="Chan E.W."/>
            <person name="Chen G."/>
            <person name="Shen Z."/>
            <person name="Chen S."/>
            <person name="Zhang R."/>
        </authorList>
    </citation>
    <scope>NUCLEOTIDE SEQUENCE</scope>
    <source>
        <strain evidence="3">DF46-2-2</strain>
    </source>
</reference>
<gene>
    <name evidence="3" type="ORF">HX099_02250</name>
</gene>
<accession>A0AAW7DPA1</accession>
<feature type="chain" id="PRO_5043700865" evidence="1">
    <location>
        <begin position="26"/>
        <end position="203"/>
    </location>
</feature>